<dbReference type="EMBL" id="AP025592">
    <property type="protein sequence ID" value="BDG09806.1"/>
    <property type="molecule type" value="Genomic_DNA"/>
</dbReference>
<sequence length="388" mass="42070">MVDDNQELLTLLGRLVSGEGWEPLLVNRGKPAIEAIAGQRLDAAIVDVLLPDMMGYEVGACCKNAGVPFVFVTGVFKGPRAAQEAKAQHGAAGYFEKPFDAKALMAAIRALLPAAPAAATPAPAPAPADAPDDFDVEVAVDDEEAEAPADAEPAPTPPPEGALRDNLPDLLAAFYLAQQTGELTVQRGPVRKTVFFEQGLPRFAISNLRSDRLGPFLVRVGKLTEEQLGEAVAIVDATRRRMGEVLVELGHLDPDEKAYYVGQQVKAIIYTLFGWEEGAYRFHFTAARESEEIKLAIHPASLILRGVKRLYRRERLQRLLPDAERLAPSLAPVFPPGEVPLASWEKQLLTRVDGVRTVSELARESGKALDEARGSLYGMLAARILQRA</sequence>
<dbReference type="SUPFAM" id="SSF160246">
    <property type="entry name" value="EspE N-terminal domain-like"/>
    <property type="match status" value="1"/>
</dbReference>
<accession>A0ABN6N997</accession>
<evidence type="ECO:0000256" key="2">
    <source>
        <dbReference type="PROSITE-ProRule" id="PRU00169"/>
    </source>
</evidence>
<dbReference type="InterPro" id="IPR001789">
    <property type="entry name" value="Sig_transdc_resp-reg_receiver"/>
</dbReference>
<dbReference type="Pfam" id="PF14332">
    <property type="entry name" value="DUF4388"/>
    <property type="match status" value="1"/>
</dbReference>
<reference evidence="6" key="1">
    <citation type="journal article" date="2022" name="Int. J. Syst. Evol. Microbiol.">
        <title>Anaeromyxobacter oryzae sp. nov., Anaeromyxobacter diazotrophicus sp. nov. and Anaeromyxobacter paludicola sp. nov., isolated from paddy soils.</title>
        <authorList>
            <person name="Itoh H."/>
            <person name="Xu Z."/>
            <person name="Mise K."/>
            <person name="Masuda Y."/>
            <person name="Ushijima N."/>
            <person name="Hayakawa C."/>
            <person name="Shiratori Y."/>
            <person name="Senoo K."/>
        </authorList>
    </citation>
    <scope>NUCLEOTIDE SEQUENCE [LARGE SCALE GENOMIC DNA]</scope>
    <source>
        <strain evidence="6">Red630</strain>
    </source>
</reference>
<dbReference type="Gene3D" id="3.40.50.2300">
    <property type="match status" value="1"/>
</dbReference>
<evidence type="ECO:0000256" key="1">
    <source>
        <dbReference type="ARBA" id="ARBA00022553"/>
    </source>
</evidence>
<name>A0ABN6N997_9BACT</name>
<dbReference type="InterPro" id="IPR037257">
    <property type="entry name" value="T2SS_E_N_sf"/>
</dbReference>
<dbReference type="PANTHER" id="PTHR44591">
    <property type="entry name" value="STRESS RESPONSE REGULATOR PROTEIN 1"/>
    <property type="match status" value="1"/>
</dbReference>
<organism evidence="5 6">
    <name type="scientific">Anaeromyxobacter paludicola</name>
    <dbReference type="NCBI Taxonomy" id="2918171"/>
    <lineage>
        <taxon>Bacteria</taxon>
        <taxon>Pseudomonadati</taxon>
        <taxon>Myxococcota</taxon>
        <taxon>Myxococcia</taxon>
        <taxon>Myxococcales</taxon>
        <taxon>Cystobacterineae</taxon>
        <taxon>Anaeromyxobacteraceae</taxon>
        <taxon>Anaeromyxobacter</taxon>
    </lineage>
</organism>
<dbReference type="SUPFAM" id="SSF52172">
    <property type="entry name" value="CheY-like"/>
    <property type="match status" value="1"/>
</dbReference>
<dbReference type="InterPro" id="IPR011006">
    <property type="entry name" value="CheY-like_superfamily"/>
</dbReference>
<protein>
    <recommendedName>
        <fullName evidence="4">Response regulatory domain-containing protein</fullName>
    </recommendedName>
</protein>
<dbReference type="CDD" id="cd00156">
    <property type="entry name" value="REC"/>
    <property type="match status" value="1"/>
</dbReference>
<gene>
    <name evidence="5" type="ORF">AMPC_29190</name>
</gene>
<dbReference type="PROSITE" id="PS50110">
    <property type="entry name" value="RESPONSE_REGULATORY"/>
    <property type="match status" value="1"/>
</dbReference>
<evidence type="ECO:0000256" key="3">
    <source>
        <dbReference type="SAM" id="MobiDB-lite"/>
    </source>
</evidence>
<keyword evidence="1 2" id="KW-0597">Phosphoprotein</keyword>
<dbReference type="InterPro" id="IPR050595">
    <property type="entry name" value="Bact_response_regulator"/>
</dbReference>
<feature type="domain" description="Response regulatory" evidence="4">
    <location>
        <begin position="1"/>
        <end position="112"/>
    </location>
</feature>
<feature type="modified residue" description="4-aspartylphosphate" evidence="2">
    <location>
        <position position="47"/>
    </location>
</feature>
<feature type="region of interest" description="Disordered" evidence="3">
    <location>
        <begin position="142"/>
        <end position="163"/>
    </location>
</feature>
<evidence type="ECO:0000259" key="4">
    <source>
        <dbReference type="PROSITE" id="PS50110"/>
    </source>
</evidence>
<proteinExistence type="predicted"/>
<dbReference type="InterPro" id="IPR025497">
    <property type="entry name" value="PatA-like_N"/>
</dbReference>
<evidence type="ECO:0000313" key="5">
    <source>
        <dbReference type="EMBL" id="BDG09806.1"/>
    </source>
</evidence>
<dbReference type="Pfam" id="PF00072">
    <property type="entry name" value="Response_reg"/>
    <property type="match status" value="1"/>
</dbReference>
<evidence type="ECO:0000313" key="6">
    <source>
        <dbReference type="Proteomes" id="UP001162734"/>
    </source>
</evidence>
<dbReference type="SMART" id="SM00448">
    <property type="entry name" value="REC"/>
    <property type="match status" value="1"/>
</dbReference>
<dbReference type="PANTHER" id="PTHR44591:SF3">
    <property type="entry name" value="RESPONSE REGULATORY DOMAIN-CONTAINING PROTEIN"/>
    <property type="match status" value="1"/>
</dbReference>
<dbReference type="Proteomes" id="UP001162734">
    <property type="component" value="Chromosome"/>
</dbReference>
<keyword evidence="6" id="KW-1185">Reference proteome</keyword>